<dbReference type="Pfam" id="PF02311">
    <property type="entry name" value="AraC_binding"/>
    <property type="match status" value="1"/>
</dbReference>
<dbReference type="InterPro" id="IPR018060">
    <property type="entry name" value="HTH_AraC"/>
</dbReference>
<keyword evidence="6" id="KW-1185">Reference proteome</keyword>
<dbReference type="GO" id="GO:0003700">
    <property type="term" value="F:DNA-binding transcription factor activity"/>
    <property type="evidence" value="ECO:0007669"/>
    <property type="project" value="InterPro"/>
</dbReference>
<dbReference type="PROSITE" id="PS01124">
    <property type="entry name" value="HTH_ARAC_FAMILY_2"/>
    <property type="match status" value="1"/>
</dbReference>
<keyword evidence="1" id="KW-0805">Transcription regulation</keyword>
<dbReference type="InterPro" id="IPR037923">
    <property type="entry name" value="HTH-like"/>
</dbReference>
<dbReference type="SUPFAM" id="SSF46689">
    <property type="entry name" value="Homeodomain-like"/>
    <property type="match status" value="1"/>
</dbReference>
<evidence type="ECO:0000313" key="6">
    <source>
        <dbReference type="Proteomes" id="UP001150830"/>
    </source>
</evidence>
<dbReference type="Gene3D" id="1.10.10.60">
    <property type="entry name" value="Homeodomain-like"/>
    <property type="match status" value="1"/>
</dbReference>
<feature type="domain" description="HTH araC/xylS-type" evidence="4">
    <location>
        <begin position="166"/>
        <end position="263"/>
    </location>
</feature>
<proteinExistence type="predicted"/>
<reference evidence="5" key="1">
    <citation type="submission" date="2022-11" db="EMBL/GenBank/DDBJ databases">
        <title>Parathalassolutuus dongxingensis gen. nov., sp. nov., a novel member of family Oceanospirillaceae isolated from a coastal shrimp pond in Guangxi, China.</title>
        <authorList>
            <person name="Chen H."/>
        </authorList>
    </citation>
    <scope>NUCLEOTIDE SEQUENCE</scope>
    <source>
        <strain evidence="5">G-43</strain>
    </source>
</reference>
<protein>
    <submittedName>
        <fullName evidence="5">AraC family transcriptional regulator</fullName>
    </submittedName>
</protein>
<dbReference type="SMART" id="SM00342">
    <property type="entry name" value="HTH_ARAC"/>
    <property type="match status" value="1"/>
</dbReference>
<organism evidence="5 6">
    <name type="scientific">Parathalassolituus penaei</name>
    <dbReference type="NCBI Taxonomy" id="2997323"/>
    <lineage>
        <taxon>Bacteria</taxon>
        <taxon>Pseudomonadati</taxon>
        <taxon>Pseudomonadota</taxon>
        <taxon>Gammaproteobacteria</taxon>
        <taxon>Oceanospirillales</taxon>
        <taxon>Oceanospirillaceae</taxon>
        <taxon>Parathalassolituus</taxon>
    </lineage>
</organism>
<dbReference type="SUPFAM" id="SSF51215">
    <property type="entry name" value="Regulatory protein AraC"/>
    <property type="match status" value="1"/>
</dbReference>
<comment type="caution">
    <text evidence="5">The sequence shown here is derived from an EMBL/GenBank/DDBJ whole genome shotgun (WGS) entry which is preliminary data.</text>
</comment>
<dbReference type="GO" id="GO:0043565">
    <property type="term" value="F:sequence-specific DNA binding"/>
    <property type="evidence" value="ECO:0007669"/>
    <property type="project" value="InterPro"/>
</dbReference>
<name>A0A9X3ITH8_9GAMM</name>
<dbReference type="PANTHER" id="PTHR46796:SF2">
    <property type="entry name" value="TRANSCRIPTIONAL REGULATORY PROTEIN"/>
    <property type="match status" value="1"/>
</dbReference>
<evidence type="ECO:0000259" key="4">
    <source>
        <dbReference type="PROSITE" id="PS01124"/>
    </source>
</evidence>
<dbReference type="AlphaFoldDB" id="A0A9X3ITH8"/>
<dbReference type="InterPro" id="IPR050204">
    <property type="entry name" value="AraC_XylS_family_regulators"/>
</dbReference>
<evidence type="ECO:0000256" key="3">
    <source>
        <dbReference type="ARBA" id="ARBA00023163"/>
    </source>
</evidence>
<evidence type="ECO:0000256" key="2">
    <source>
        <dbReference type="ARBA" id="ARBA00023125"/>
    </source>
</evidence>
<dbReference type="EMBL" id="JAPNOA010000029">
    <property type="protein sequence ID" value="MCY0965904.1"/>
    <property type="molecule type" value="Genomic_DNA"/>
</dbReference>
<gene>
    <name evidence="5" type="ORF">OUO13_11955</name>
</gene>
<evidence type="ECO:0000313" key="5">
    <source>
        <dbReference type="EMBL" id="MCY0965904.1"/>
    </source>
</evidence>
<sequence>MMYAKDWTKVSLPARRIERMEAFFANHGFTPHRHDTYALGITLNGVHSFSYRKSMRHSMPGNAVIIHPDELHDGEAGTEIGFHYKILYLSPEHIQQALGGKPLPFVADGISSDPRIVSAISNLLTDLESPLDSLEEDDGIYEIAQALNDLTNSSARRKKINYRAAEMVRQFILDASEETVTMERLEQISGADRWSLSRDFRVLFGTSPYRYLTQRRLDKAKLKISAGMALVDVAAACGFTDQSHMTNQFSKTYGLPPGRWANLMQSS</sequence>
<dbReference type="InterPro" id="IPR009057">
    <property type="entry name" value="Homeodomain-like_sf"/>
</dbReference>
<keyword evidence="2" id="KW-0238">DNA-binding</keyword>
<dbReference type="PANTHER" id="PTHR46796">
    <property type="entry name" value="HTH-TYPE TRANSCRIPTIONAL ACTIVATOR RHAS-RELATED"/>
    <property type="match status" value="1"/>
</dbReference>
<dbReference type="RefSeq" id="WP_283174115.1">
    <property type="nucleotide sequence ID" value="NZ_JAPNOA010000029.1"/>
</dbReference>
<evidence type="ECO:0000256" key="1">
    <source>
        <dbReference type="ARBA" id="ARBA00023015"/>
    </source>
</evidence>
<accession>A0A9X3ITH8</accession>
<dbReference type="Proteomes" id="UP001150830">
    <property type="component" value="Unassembled WGS sequence"/>
</dbReference>
<keyword evidence="3" id="KW-0804">Transcription</keyword>
<dbReference type="InterPro" id="IPR003313">
    <property type="entry name" value="AraC-bd"/>
</dbReference>
<dbReference type="Pfam" id="PF12833">
    <property type="entry name" value="HTH_18"/>
    <property type="match status" value="1"/>
</dbReference>